<dbReference type="EMBL" id="JARAVY010000046">
    <property type="protein sequence ID" value="MDX2916313.1"/>
    <property type="molecule type" value="Genomic_DNA"/>
</dbReference>
<dbReference type="InterPro" id="IPR028896">
    <property type="entry name" value="GcvT/YgfZ/DmdA"/>
</dbReference>
<reference evidence="3 4" key="1">
    <citation type="journal article" date="2023" name="Microb. Genom.">
        <title>Mesoterricola silvestris gen. nov., sp. nov., Mesoterricola sediminis sp. nov., Geothrix oryzae sp. nov., Geothrix edaphica sp. nov., Geothrix rubra sp. nov., and Geothrix limicola sp. nov., six novel members of Acidobacteriota isolated from soils.</title>
        <authorList>
            <person name="Weisberg A.J."/>
            <person name="Pearce E."/>
            <person name="Kramer C.G."/>
            <person name="Chang J.H."/>
            <person name="Clarke C.R."/>
        </authorList>
    </citation>
    <scope>NUCLEOTIDE SEQUENCE [LARGE SCALE GENOMIC DNA]</scope>
    <source>
        <strain evidence="3 4">NRRL_B-2795</strain>
    </source>
</reference>
<organism evidence="3 4">
    <name type="scientific">Streptomyces griseiscabiei</name>
    <dbReference type="NCBI Taxonomy" id="2993540"/>
    <lineage>
        <taxon>Bacteria</taxon>
        <taxon>Bacillati</taxon>
        <taxon>Actinomycetota</taxon>
        <taxon>Actinomycetes</taxon>
        <taxon>Kitasatosporales</taxon>
        <taxon>Streptomycetaceae</taxon>
        <taxon>Streptomyces</taxon>
    </lineage>
</organism>
<feature type="region of interest" description="Disordered" evidence="1">
    <location>
        <begin position="395"/>
        <end position="424"/>
    </location>
</feature>
<evidence type="ECO:0000313" key="4">
    <source>
        <dbReference type="Proteomes" id="UP001271723"/>
    </source>
</evidence>
<dbReference type="Pfam" id="PF01571">
    <property type="entry name" value="GCV_T"/>
    <property type="match status" value="1"/>
</dbReference>
<dbReference type="Proteomes" id="UP001271723">
    <property type="component" value="Unassembled WGS sequence"/>
</dbReference>
<evidence type="ECO:0000259" key="2">
    <source>
        <dbReference type="Pfam" id="PF01571"/>
    </source>
</evidence>
<proteinExistence type="predicted"/>
<dbReference type="InterPro" id="IPR006222">
    <property type="entry name" value="GCVT_N"/>
</dbReference>
<evidence type="ECO:0000256" key="1">
    <source>
        <dbReference type="SAM" id="MobiDB-lite"/>
    </source>
</evidence>
<name>A0ABU4LMU2_9ACTN</name>
<sequence>MDVSSMRTTPQGHFTSRWGLPEYTDWQDESMSWKETCYIGDWSFLWERRYRGPEVLKLFSDYSVNSFAKFDLDQSKHVVHCNQNGKVIHEGILSRVGEEEFVLFGRGTFLMDHHLRRGRYNVSSEVLDLHVLQVSGPTAVHVVEKAAGESLRDVKFMHSRTIRVGGHEVRALRQGMAGEIGFELQGPSENTEDVVAAILEAGEEFGIRRLGGRTVFINHLEACFPTIITDYLPAMYGDDMAEYREEFLAAMPAASATFNIAGSFESDDVSDWYRSPVELGWGNRIRFDHDFVGRAALEVEKAAPRRVMRTLVWNADDVADVYGSLFRSGTPYDYMEIPRDQRGFAWNDQVLVGDSLVGAATSRGYSYYFREMLSLCVIDVAHSEPGTPVEVLWGNPGSPQKRIRATVAPAPYKQDNRRADLSSS</sequence>
<protein>
    <submittedName>
        <fullName evidence="3">Aminomethyl transferase family protein</fullName>
    </submittedName>
</protein>
<feature type="compositionally biased region" description="Basic and acidic residues" evidence="1">
    <location>
        <begin position="414"/>
        <end position="424"/>
    </location>
</feature>
<keyword evidence="3" id="KW-0808">Transferase</keyword>
<dbReference type="RefSeq" id="WP_218781430.1">
    <property type="nucleotide sequence ID" value="NZ_JAGJBZ010000001.1"/>
</dbReference>
<feature type="domain" description="GCVT N-terminal" evidence="2">
    <location>
        <begin position="25"/>
        <end position="231"/>
    </location>
</feature>
<comment type="caution">
    <text evidence="3">The sequence shown here is derived from an EMBL/GenBank/DDBJ whole genome shotgun (WGS) entry which is preliminary data.</text>
</comment>
<dbReference type="PIRSF" id="PIRSF006487">
    <property type="entry name" value="GcvT"/>
    <property type="match status" value="1"/>
</dbReference>
<dbReference type="GO" id="GO:0016740">
    <property type="term" value="F:transferase activity"/>
    <property type="evidence" value="ECO:0007669"/>
    <property type="project" value="UniProtKB-KW"/>
</dbReference>
<gene>
    <name evidence="3" type="ORF">PV517_47580</name>
</gene>
<accession>A0ABU4LMU2</accession>
<dbReference type="PANTHER" id="PTHR43757">
    <property type="entry name" value="AMINOMETHYLTRANSFERASE"/>
    <property type="match status" value="1"/>
</dbReference>
<evidence type="ECO:0000313" key="3">
    <source>
        <dbReference type="EMBL" id="MDX2916313.1"/>
    </source>
</evidence>
<keyword evidence="4" id="KW-1185">Reference proteome</keyword>
<dbReference type="PANTHER" id="PTHR43757:SF2">
    <property type="entry name" value="AMINOMETHYLTRANSFERASE, MITOCHONDRIAL"/>
    <property type="match status" value="1"/>
</dbReference>